<feature type="transmembrane region" description="Helical" evidence="1">
    <location>
        <begin position="42"/>
        <end position="63"/>
    </location>
</feature>
<dbReference type="KEGG" id="mmar:MODMU_3947"/>
<dbReference type="OrthoDB" id="4753036at2"/>
<feature type="transmembrane region" description="Helical" evidence="1">
    <location>
        <begin position="69"/>
        <end position="91"/>
    </location>
</feature>
<dbReference type="STRING" id="477641.MODMU_3947"/>
<dbReference type="HOGENOM" id="CLU_101744_0_0_11"/>
<keyword evidence="1" id="KW-0812">Transmembrane</keyword>
<accession>I4F137</accession>
<sequence length="224" mass="22379">MGAVIGDLLPLAVGVAISPIPIIAVILMLLAPRAGGTSAGFLVGWLVGIAGATTLFLLLAGFLDLDSSAAPSATASWIKLGLGALLLLLAAGQWRSRPQPGEQPTLPKWMTAIDRFTAGRAAGLGVLLAAVNPKNLLMCVAAGTTIAGGSLPAGQTVGSVVVFTVLAASTVAVPVVGYAIGRKRMAGPLESLHTWLTAHNGAVMATLLLVIGVVLIGKGLGGLL</sequence>
<dbReference type="Pfam" id="PF11139">
    <property type="entry name" value="SfLAP"/>
    <property type="match status" value="1"/>
</dbReference>
<keyword evidence="1" id="KW-1133">Transmembrane helix</keyword>
<evidence type="ECO:0000256" key="1">
    <source>
        <dbReference type="SAM" id="Phobius"/>
    </source>
</evidence>
<dbReference type="Proteomes" id="UP000006461">
    <property type="component" value="Chromosome"/>
</dbReference>
<dbReference type="EMBL" id="FO203431">
    <property type="protein sequence ID" value="CCH89350.1"/>
    <property type="molecule type" value="Genomic_DNA"/>
</dbReference>
<gene>
    <name evidence="2" type="ordered locus">MODMU_3947</name>
</gene>
<evidence type="ECO:0008006" key="4">
    <source>
        <dbReference type="Google" id="ProtNLM"/>
    </source>
</evidence>
<proteinExistence type="predicted"/>
<keyword evidence="1" id="KW-0472">Membrane</keyword>
<evidence type="ECO:0000313" key="3">
    <source>
        <dbReference type="Proteomes" id="UP000006461"/>
    </source>
</evidence>
<feature type="transmembrane region" description="Helical" evidence="1">
    <location>
        <begin position="192"/>
        <end position="216"/>
    </location>
</feature>
<dbReference type="AlphaFoldDB" id="I4F137"/>
<evidence type="ECO:0000313" key="2">
    <source>
        <dbReference type="EMBL" id="CCH89350.1"/>
    </source>
</evidence>
<organism evidence="2 3">
    <name type="scientific">Modestobacter italicus (strain DSM 44449 / CECT 9708 / BC 501)</name>
    <dbReference type="NCBI Taxonomy" id="2732864"/>
    <lineage>
        <taxon>Bacteria</taxon>
        <taxon>Bacillati</taxon>
        <taxon>Actinomycetota</taxon>
        <taxon>Actinomycetes</taxon>
        <taxon>Geodermatophilales</taxon>
        <taxon>Geodermatophilaceae</taxon>
        <taxon>Modestobacter</taxon>
    </lineage>
</organism>
<dbReference type="eggNOG" id="COG1280">
    <property type="taxonomic scope" value="Bacteria"/>
</dbReference>
<dbReference type="InterPro" id="IPR021315">
    <property type="entry name" value="Gap/Sap"/>
</dbReference>
<name>I4F137_MODI5</name>
<dbReference type="PATRIC" id="fig|477641.3.peg.3693"/>
<dbReference type="OMA" id="MIAGPQI"/>
<feature type="transmembrane region" description="Helical" evidence="1">
    <location>
        <begin position="160"/>
        <end position="180"/>
    </location>
</feature>
<feature type="transmembrane region" description="Helical" evidence="1">
    <location>
        <begin position="12"/>
        <end position="30"/>
    </location>
</feature>
<protein>
    <recommendedName>
        <fullName evidence="4">Threonine efflux protein</fullName>
    </recommendedName>
</protein>
<keyword evidence="3" id="KW-1185">Reference proteome</keyword>
<reference evidence="2 3" key="1">
    <citation type="journal article" date="2012" name="J. Bacteriol.">
        <title>Genome Sequence of Radiation-Resistant Modestobacter marinus Strain BC501, a Representative Actinobacterium That Thrives on Calcareous Stone Surfaces.</title>
        <authorList>
            <person name="Normand P."/>
            <person name="Gury J."/>
            <person name="Pujic P."/>
            <person name="Chouaia B."/>
            <person name="Crotti E."/>
            <person name="Brusetti L."/>
            <person name="Daffonchio D."/>
            <person name="Vacherie B."/>
            <person name="Barbe V."/>
            <person name="Medigue C."/>
            <person name="Calteau A."/>
            <person name="Ghodhbane-Gtari F."/>
            <person name="Essoussi I."/>
            <person name="Nouioui I."/>
            <person name="Abbassi-Ghozzi I."/>
            <person name="Gtari M."/>
        </authorList>
    </citation>
    <scope>NUCLEOTIDE SEQUENCE [LARGE SCALE GENOMIC DNA]</scope>
    <source>
        <strain evidence="3">BC 501</strain>
    </source>
</reference>